<organism evidence="1 2">
    <name type="scientific">Fertoeibacter niger</name>
    <dbReference type="NCBI Taxonomy" id="2656921"/>
    <lineage>
        <taxon>Bacteria</taxon>
        <taxon>Pseudomonadati</taxon>
        <taxon>Pseudomonadota</taxon>
        <taxon>Alphaproteobacteria</taxon>
        <taxon>Rhodobacterales</taxon>
        <taxon>Paracoccaceae</taxon>
        <taxon>Fertoeibacter</taxon>
    </lineage>
</organism>
<dbReference type="EMBL" id="WHUT02000016">
    <property type="protein sequence ID" value="NUB46513.1"/>
    <property type="molecule type" value="Genomic_DNA"/>
</dbReference>
<name>A0A8X8H2Q6_9RHOB</name>
<comment type="caution">
    <text evidence="1">The sequence shown here is derived from an EMBL/GenBank/DDBJ whole genome shotgun (WGS) entry which is preliminary data.</text>
</comment>
<reference evidence="1" key="1">
    <citation type="submission" date="2020-05" db="EMBL/GenBank/DDBJ databases">
        <title>Fertoebacter nigrum gen. nov., sp. nov., a new member of the family Rhodobacteraceae.</title>
        <authorList>
            <person name="Szuroczki S."/>
            <person name="Abbaszade G."/>
            <person name="Buni D."/>
            <person name="Schumann P."/>
            <person name="Toth E."/>
        </authorList>
    </citation>
    <scope>NUCLEOTIDE SEQUENCE</scope>
    <source>
        <strain evidence="1">RG-N-1a</strain>
    </source>
</reference>
<accession>A0A8X8H2Q6</accession>
<dbReference type="AlphaFoldDB" id="A0A8X8H2Q6"/>
<protein>
    <submittedName>
        <fullName evidence="1">Uncharacterized protein</fullName>
    </submittedName>
</protein>
<gene>
    <name evidence="1" type="ORF">GEU84_019140</name>
</gene>
<evidence type="ECO:0000313" key="2">
    <source>
        <dbReference type="Proteomes" id="UP000484076"/>
    </source>
</evidence>
<proteinExistence type="predicted"/>
<dbReference type="Proteomes" id="UP000484076">
    <property type="component" value="Unassembled WGS sequence"/>
</dbReference>
<keyword evidence="2" id="KW-1185">Reference proteome</keyword>
<sequence length="151" mass="14814">MKGGSTVDLTQLVTAEARAALALDNARQQALAGVLAWGDAAAAALHGDVPLAERLGWASKSLAAQAVLAGKAKPRQRALIAAEAAVTGEEPAALAARIVARDAACCAALARLTGLRRKAGRAIAAAATPDEAAAVLAALHAEVAAPGVSGG</sequence>
<dbReference type="RefSeq" id="WP_152828507.1">
    <property type="nucleotide sequence ID" value="NZ_WHUT02000016.1"/>
</dbReference>
<evidence type="ECO:0000313" key="1">
    <source>
        <dbReference type="EMBL" id="NUB46513.1"/>
    </source>
</evidence>